<dbReference type="InterPro" id="IPR013325">
    <property type="entry name" value="RNA_pol_sigma_r2"/>
</dbReference>
<reference evidence="1 2" key="1">
    <citation type="submission" date="2019-02" db="EMBL/GenBank/DDBJ databases">
        <title>Genome of a new Bacteroidetes strain.</title>
        <authorList>
            <person name="Pitt A."/>
        </authorList>
    </citation>
    <scope>NUCLEOTIDE SEQUENCE [LARGE SCALE GENOMIC DNA]</scope>
    <source>
        <strain evidence="1 2">50C-KIRBA</strain>
    </source>
</reference>
<evidence type="ECO:0000313" key="1">
    <source>
        <dbReference type="EMBL" id="NGZ43633.1"/>
    </source>
</evidence>
<dbReference type="RefSeq" id="WP_166229133.1">
    <property type="nucleotide sequence ID" value="NZ_CBCSIJ010000005.1"/>
</dbReference>
<dbReference type="Proteomes" id="UP001318301">
    <property type="component" value="Unassembled WGS sequence"/>
</dbReference>
<sequence>MDHESLLIDLKKECNFAYGELYKSYFPIVNRFILNNKGTPDDSLDIFQDTMIILVEKLRHDDFQLTASLKTYVFAIAKYLWFNKIRNMPSFLDISEKEYHLFFETIEQSIEEEKSYTDRLQYLMSRITDHCNRLLHDIFFKNKPIEEIQIQYGYSTRHNAQNQKHKCVEQIKKIKEQQID</sequence>
<comment type="caution">
    <text evidence="1">The sequence shown here is derived from an EMBL/GenBank/DDBJ whole genome shotgun (WGS) entry which is preliminary data.</text>
</comment>
<dbReference type="Gene3D" id="1.10.1740.10">
    <property type="match status" value="1"/>
</dbReference>
<name>A0ABX0EUB3_9BACT</name>
<dbReference type="SUPFAM" id="SSF88946">
    <property type="entry name" value="Sigma2 domain of RNA polymerase sigma factors"/>
    <property type="match status" value="1"/>
</dbReference>
<dbReference type="EMBL" id="SEWW01000002">
    <property type="protein sequence ID" value="NGZ43633.1"/>
    <property type="molecule type" value="Genomic_DNA"/>
</dbReference>
<evidence type="ECO:0000313" key="2">
    <source>
        <dbReference type="Proteomes" id="UP001318301"/>
    </source>
</evidence>
<keyword evidence="2" id="KW-1185">Reference proteome</keyword>
<organism evidence="1 2">
    <name type="scientific">Aquirufa beregesia</name>
    <dbReference type="NCBI Taxonomy" id="2516556"/>
    <lineage>
        <taxon>Bacteria</taxon>
        <taxon>Pseudomonadati</taxon>
        <taxon>Bacteroidota</taxon>
        <taxon>Cytophagia</taxon>
        <taxon>Cytophagales</taxon>
        <taxon>Flectobacillaceae</taxon>
        <taxon>Aquirufa</taxon>
    </lineage>
</organism>
<protein>
    <submittedName>
        <fullName evidence="1">Sigma-70 family RNA polymerase sigma factor</fullName>
    </submittedName>
</protein>
<accession>A0ABX0EUB3</accession>
<gene>
    <name evidence="1" type="ORF">EWU23_04005</name>
</gene>
<proteinExistence type="predicted"/>